<dbReference type="AlphaFoldDB" id="A0A417YQB6"/>
<comment type="caution">
    <text evidence="2">The sequence shown here is derived from an EMBL/GenBank/DDBJ whole genome shotgun (WGS) entry which is preliminary data.</text>
</comment>
<dbReference type="OrthoDB" id="1806595at2"/>
<evidence type="ECO:0000313" key="3">
    <source>
        <dbReference type="Proteomes" id="UP000284416"/>
    </source>
</evidence>
<keyword evidence="3" id="KW-1185">Reference proteome</keyword>
<dbReference type="RefSeq" id="WP_118923176.1">
    <property type="nucleotide sequence ID" value="NZ_QWEG01000012.1"/>
</dbReference>
<sequence>MNSALLHNGNVVTAVEYNPDVHGNRIYCIDNTCQTPVIFVNGSESTVPHFKTTGKNSDSKHHEQCGFARPLTFEESIKKVEEFQQSLMDKGIKEIVIRMNMNKIDPDYESKQIEREESEKKPKDASEVKIKQESTPPNSIGSLKAIVKLLTSYEPDTLASILVNVKGKKVPISQLIISHDKAHELLWEDRTIPSLNYFVFGTVEKLIRREKVYYINFKPVNDVMFSLVIFDKYFKHFTYTDEQLIGKNVLATGLLKKNVYKDKNTTEMVIKSNKYLELIGK</sequence>
<dbReference type="Proteomes" id="UP000284416">
    <property type="component" value="Unassembled WGS sequence"/>
</dbReference>
<proteinExistence type="predicted"/>
<name>A0A417YQB6_9BACI</name>
<evidence type="ECO:0000313" key="2">
    <source>
        <dbReference type="EMBL" id="RHW36069.1"/>
    </source>
</evidence>
<feature type="region of interest" description="Disordered" evidence="1">
    <location>
        <begin position="107"/>
        <end position="136"/>
    </location>
</feature>
<accession>A0A417YQB6</accession>
<feature type="compositionally biased region" description="Basic and acidic residues" evidence="1">
    <location>
        <begin position="107"/>
        <end position="132"/>
    </location>
</feature>
<reference evidence="2 3" key="1">
    <citation type="journal article" date="2017" name="Int. J. Syst. Evol. Microbiol.">
        <title>Bacillus notoginsengisoli sp. nov., a novel bacterium isolated from the rhizosphere of Panax notoginseng.</title>
        <authorList>
            <person name="Zhang M.Y."/>
            <person name="Cheng J."/>
            <person name="Cai Y."/>
            <person name="Zhang T.Y."/>
            <person name="Wu Y.Y."/>
            <person name="Manikprabhu D."/>
            <person name="Li W.J."/>
            <person name="Zhang Y.X."/>
        </authorList>
    </citation>
    <scope>NUCLEOTIDE SEQUENCE [LARGE SCALE GENOMIC DNA]</scope>
    <source>
        <strain evidence="2 3">JCM 30743</strain>
    </source>
</reference>
<dbReference type="EMBL" id="QWEG01000012">
    <property type="protein sequence ID" value="RHW36069.1"/>
    <property type="molecule type" value="Genomic_DNA"/>
</dbReference>
<evidence type="ECO:0000256" key="1">
    <source>
        <dbReference type="SAM" id="MobiDB-lite"/>
    </source>
</evidence>
<organism evidence="2 3">
    <name type="scientific">Neobacillus notoginsengisoli</name>
    <dbReference type="NCBI Taxonomy" id="1578198"/>
    <lineage>
        <taxon>Bacteria</taxon>
        <taxon>Bacillati</taxon>
        <taxon>Bacillota</taxon>
        <taxon>Bacilli</taxon>
        <taxon>Bacillales</taxon>
        <taxon>Bacillaceae</taxon>
        <taxon>Neobacillus</taxon>
    </lineage>
</organism>
<gene>
    <name evidence="2" type="ORF">D1B31_18500</name>
</gene>
<protein>
    <submittedName>
        <fullName evidence="2">Uncharacterized protein</fullName>
    </submittedName>
</protein>